<reference evidence="2 3" key="1">
    <citation type="submission" date="2019-08" db="EMBL/GenBank/DDBJ databases">
        <title>Draft genome sequences of two oriental melons (Cucumis melo L. var makuwa).</title>
        <authorList>
            <person name="Kwon S.-Y."/>
        </authorList>
    </citation>
    <scope>NUCLEOTIDE SEQUENCE [LARGE SCALE GENOMIC DNA]</scope>
    <source>
        <strain evidence="3">cv. Chang Bougi</strain>
        <tissue evidence="2">Leaf</tissue>
    </source>
</reference>
<accession>A0A5D3C9H5</accession>
<comment type="caution">
    <text evidence="2">The sequence shown here is derived from an EMBL/GenBank/DDBJ whole genome shotgun (WGS) entry which is preliminary data.</text>
</comment>
<name>A0A5D3C9H5_CUCMM</name>
<evidence type="ECO:0000313" key="3">
    <source>
        <dbReference type="Proteomes" id="UP000321947"/>
    </source>
</evidence>
<sequence>MEGKRDVNSVKGGKSMQPSPSTIVHIRDFILHLQQVRHPGLKKMVHRSKRCLGLGLKHIKSNKDDPIVIEDNAKMNEGETSYDVSLNFSSEFDEVNLPIAKRRLFERVLKGKGKATETENVSKKGKLEKVVKGKEENKNNSKKLKKK</sequence>
<dbReference type="AlphaFoldDB" id="A0A5D3C9H5"/>
<dbReference type="Proteomes" id="UP000321947">
    <property type="component" value="Unassembled WGS sequence"/>
</dbReference>
<gene>
    <name evidence="2" type="ORF">E5676_scaffold1748G00010</name>
</gene>
<protein>
    <submittedName>
        <fullName evidence="2">Uncharacterized protein</fullName>
    </submittedName>
</protein>
<organism evidence="2 3">
    <name type="scientific">Cucumis melo var. makuwa</name>
    <name type="common">Oriental melon</name>
    <dbReference type="NCBI Taxonomy" id="1194695"/>
    <lineage>
        <taxon>Eukaryota</taxon>
        <taxon>Viridiplantae</taxon>
        <taxon>Streptophyta</taxon>
        <taxon>Embryophyta</taxon>
        <taxon>Tracheophyta</taxon>
        <taxon>Spermatophyta</taxon>
        <taxon>Magnoliopsida</taxon>
        <taxon>eudicotyledons</taxon>
        <taxon>Gunneridae</taxon>
        <taxon>Pentapetalae</taxon>
        <taxon>rosids</taxon>
        <taxon>fabids</taxon>
        <taxon>Cucurbitales</taxon>
        <taxon>Cucurbitaceae</taxon>
        <taxon>Benincaseae</taxon>
        <taxon>Cucumis</taxon>
    </lineage>
</organism>
<feature type="region of interest" description="Disordered" evidence="1">
    <location>
        <begin position="111"/>
        <end position="147"/>
    </location>
</feature>
<dbReference type="EMBL" id="SSTD01012994">
    <property type="protein sequence ID" value="TYK07884.1"/>
    <property type="molecule type" value="Genomic_DNA"/>
</dbReference>
<feature type="compositionally biased region" description="Basic and acidic residues" evidence="1">
    <location>
        <begin position="111"/>
        <end position="139"/>
    </location>
</feature>
<evidence type="ECO:0000256" key="1">
    <source>
        <dbReference type="SAM" id="MobiDB-lite"/>
    </source>
</evidence>
<evidence type="ECO:0000313" key="2">
    <source>
        <dbReference type="EMBL" id="TYK07884.1"/>
    </source>
</evidence>
<proteinExistence type="predicted"/>